<evidence type="ECO:0000256" key="2">
    <source>
        <dbReference type="ARBA" id="ARBA00022679"/>
    </source>
</evidence>
<dbReference type="InterPro" id="IPR027417">
    <property type="entry name" value="P-loop_NTPase"/>
</dbReference>
<comment type="similarity">
    <text evidence="1 3">Belongs to the sulfotransferase 1 family.</text>
</comment>
<evidence type="ECO:0000313" key="6">
    <source>
        <dbReference type="RefSeq" id="XP_071902515.1"/>
    </source>
</evidence>
<dbReference type="InterPro" id="IPR000863">
    <property type="entry name" value="Sulfotransferase_dom"/>
</dbReference>
<reference evidence="6" key="1">
    <citation type="submission" date="2025-08" db="UniProtKB">
        <authorList>
            <consortium name="RefSeq"/>
        </authorList>
    </citation>
    <scope>IDENTIFICATION</scope>
    <source>
        <tissue evidence="6">Leaves</tissue>
    </source>
</reference>
<feature type="domain" description="Sulfotransferase" evidence="4">
    <location>
        <begin position="8"/>
        <end position="136"/>
    </location>
</feature>
<keyword evidence="2 3" id="KW-0808">Transferase</keyword>
<dbReference type="EC" id="2.8.2.-" evidence="3"/>
<gene>
    <name evidence="6" type="primary">LOC140005433</name>
</gene>
<evidence type="ECO:0000256" key="1">
    <source>
        <dbReference type="ARBA" id="ARBA00005771"/>
    </source>
</evidence>
<evidence type="ECO:0000256" key="3">
    <source>
        <dbReference type="RuleBase" id="RU361155"/>
    </source>
</evidence>
<name>A0ABM4U5F3_COFAR</name>
<protein>
    <recommendedName>
        <fullName evidence="3">Sulfotransferase</fullName>
        <ecNumber evidence="3">2.8.2.-</ecNumber>
    </recommendedName>
</protein>
<evidence type="ECO:0000259" key="4">
    <source>
        <dbReference type="Pfam" id="PF00685"/>
    </source>
</evidence>
<dbReference type="RefSeq" id="XP_071902515.1">
    <property type="nucleotide sequence ID" value="XM_072046414.1"/>
</dbReference>
<dbReference type="Gene3D" id="3.40.50.300">
    <property type="entry name" value="P-loop containing nucleotide triphosphate hydrolases"/>
    <property type="match status" value="1"/>
</dbReference>
<proteinExistence type="inferred from homology"/>
<accession>A0ABM4U5F3</accession>
<dbReference type="Proteomes" id="UP001652660">
    <property type="component" value="Chromosome 4e"/>
</dbReference>
<dbReference type="GeneID" id="140005433"/>
<sequence>MPSQVLLSIIYLCRNPLDQFISLWQFMQQNEVTAKKGIAFDEALELFLQGKQFFGPFWDQRLGYWNASSKNPEKVLFLKYEGLKRDTILGLKEIAKFLDFPFPSEEENNGLIEDIAELCRFESLENMEVNKSGKMDPENNCQFYLFFLMFVNKNLS</sequence>
<organism evidence="5 6">
    <name type="scientific">Coffea arabica</name>
    <name type="common">Arabian coffee</name>
    <dbReference type="NCBI Taxonomy" id="13443"/>
    <lineage>
        <taxon>Eukaryota</taxon>
        <taxon>Viridiplantae</taxon>
        <taxon>Streptophyta</taxon>
        <taxon>Embryophyta</taxon>
        <taxon>Tracheophyta</taxon>
        <taxon>Spermatophyta</taxon>
        <taxon>Magnoliopsida</taxon>
        <taxon>eudicotyledons</taxon>
        <taxon>Gunneridae</taxon>
        <taxon>Pentapetalae</taxon>
        <taxon>asterids</taxon>
        <taxon>lamiids</taxon>
        <taxon>Gentianales</taxon>
        <taxon>Rubiaceae</taxon>
        <taxon>Ixoroideae</taxon>
        <taxon>Gardenieae complex</taxon>
        <taxon>Bertiereae - Coffeeae clade</taxon>
        <taxon>Coffeeae</taxon>
        <taxon>Coffea</taxon>
    </lineage>
</organism>
<evidence type="ECO:0000313" key="5">
    <source>
        <dbReference type="Proteomes" id="UP001652660"/>
    </source>
</evidence>
<dbReference type="SUPFAM" id="SSF52540">
    <property type="entry name" value="P-loop containing nucleoside triphosphate hydrolases"/>
    <property type="match status" value="1"/>
</dbReference>
<dbReference type="Pfam" id="PF00685">
    <property type="entry name" value="Sulfotransfer_1"/>
    <property type="match status" value="1"/>
</dbReference>
<dbReference type="PANTHER" id="PTHR11783">
    <property type="entry name" value="SULFOTRANSFERASE SULT"/>
    <property type="match status" value="1"/>
</dbReference>
<keyword evidence="5" id="KW-1185">Reference proteome</keyword>